<reference evidence="4 5" key="1">
    <citation type="submission" date="2022-05" db="EMBL/GenBank/DDBJ databases">
        <authorList>
            <consortium name="Genoscope - CEA"/>
            <person name="William W."/>
        </authorList>
    </citation>
    <scope>NUCLEOTIDE SEQUENCE [LARGE SCALE GENOMIC DNA]</scope>
</reference>
<keyword evidence="2" id="KW-0732">Signal</keyword>
<feature type="chain" id="PRO_5045233863" description="Sulfatase-modifying factor enzyme-like domain-containing protein" evidence="2">
    <location>
        <begin position="21"/>
        <end position="377"/>
    </location>
</feature>
<feature type="signal peptide" evidence="2">
    <location>
        <begin position="1"/>
        <end position="20"/>
    </location>
</feature>
<organism evidence="4 5">
    <name type="scientific">Porites evermanni</name>
    <dbReference type="NCBI Taxonomy" id="104178"/>
    <lineage>
        <taxon>Eukaryota</taxon>
        <taxon>Metazoa</taxon>
        <taxon>Cnidaria</taxon>
        <taxon>Anthozoa</taxon>
        <taxon>Hexacorallia</taxon>
        <taxon>Scleractinia</taxon>
        <taxon>Fungiina</taxon>
        <taxon>Poritidae</taxon>
        <taxon>Porites</taxon>
    </lineage>
</organism>
<dbReference type="PANTHER" id="PTHR23150:SF19">
    <property type="entry name" value="FORMYLGLYCINE-GENERATING ENZYME"/>
    <property type="match status" value="1"/>
</dbReference>
<gene>
    <name evidence="4" type="ORF">PEVE_00037923</name>
</gene>
<comment type="similarity">
    <text evidence="1">Belongs to the sulfatase-modifying factor family.</text>
</comment>
<evidence type="ECO:0000259" key="3">
    <source>
        <dbReference type="Pfam" id="PF03781"/>
    </source>
</evidence>
<dbReference type="EMBL" id="CALNXI010000631">
    <property type="protein sequence ID" value="CAH3030392.1"/>
    <property type="molecule type" value="Genomic_DNA"/>
</dbReference>
<dbReference type="InterPro" id="IPR042095">
    <property type="entry name" value="SUMF_sf"/>
</dbReference>
<comment type="caution">
    <text evidence="4">The sequence shown here is derived from an EMBL/GenBank/DDBJ whole genome shotgun (WGS) entry which is preliminary data.</text>
</comment>
<dbReference type="Pfam" id="PF03781">
    <property type="entry name" value="FGE-sulfatase"/>
    <property type="match status" value="1"/>
</dbReference>
<dbReference type="Gene3D" id="3.90.1580.10">
    <property type="entry name" value="paralog of FGE (formylglycine-generating enzyme)"/>
    <property type="match status" value="1"/>
</dbReference>
<keyword evidence="5" id="KW-1185">Reference proteome</keyword>
<evidence type="ECO:0000256" key="1">
    <source>
        <dbReference type="ARBA" id="ARBA00005310"/>
    </source>
</evidence>
<evidence type="ECO:0000313" key="5">
    <source>
        <dbReference type="Proteomes" id="UP001159427"/>
    </source>
</evidence>
<protein>
    <recommendedName>
        <fullName evidence="3">Sulfatase-modifying factor enzyme-like domain-containing protein</fullName>
    </recommendedName>
</protein>
<dbReference type="PANTHER" id="PTHR23150">
    <property type="entry name" value="SULFATASE MODIFYING FACTOR 1, 2"/>
    <property type="match status" value="1"/>
</dbReference>
<evidence type="ECO:0000313" key="4">
    <source>
        <dbReference type="EMBL" id="CAH3030392.1"/>
    </source>
</evidence>
<name>A0ABN8MKY1_9CNID</name>
<dbReference type="InterPro" id="IPR016187">
    <property type="entry name" value="CTDL_fold"/>
</dbReference>
<dbReference type="SUPFAM" id="SSF56436">
    <property type="entry name" value="C-type lectin-like"/>
    <property type="match status" value="1"/>
</dbReference>
<feature type="domain" description="Sulfatase-modifying factor enzyme-like" evidence="3">
    <location>
        <begin position="87"/>
        <end position="365"/>
    </location>
</feature>
<accession>A0ABN8MKY1</accession>
<dbReference type="InterPro" id="IPR005532">
    <property type="entry name" value="SUMF_dom"/>
</dbReference>
<sequence length="377" mass="42614">MWKKIVIGLYLATQIVFTLQDTCLRFEYGRDYGGSSLSSKSGIFTEKSQGCGCSALKRNGPLRGEAISLNKDNKDDGMEFKPAYKRTNQMVFIKGGKFTMGTDKPFLPMDGEGPAREVTVDSFYMDIYEVSNAEFELFVNNTGYVTEAEKFGDSFVLEGKISEEIKKDIHQAVAAAPWWLPVKGAYWRNPEGPDSVIKDRMDHPVLHVSWNDAVAFCKWAGKRLPTEAEWEYACKAGLKNKKYSWGNKFKKDGHHMANTWQGKFPVYDTGEDGYAGTSPVTAFPSNNYGLYNILGNVWEWTQDWWTIRHSSHFQENPKGPFSGKDKVKKGGSYMCHKSYCYRYRCAARSQNSADTTASNLGFRCVSDKLPSEVRLVT</sequence>
<dbReference type="InterPro" id="IPR051043">
    <property type="entry name" value="Sulfatase_Mod_Factor_Kinase"/>
</dbReference>
<dbReference type="Proteomes" id="UP001159427">
    <property type="component" value="Unassembled WGS sequence"/>
</dbReference>
<proteinExistence type="inferred from homology"/>
<evidence type="ECO:0000256" key="2">
    <source>
        <dbReference type="SAM" id="SignalP"/>
    </source>
</evidence>